<comment type="caution">
    <text evidence="2">The sequence shown here is derived from an EMBL/GenBank/DDBJ whole genome shotgun (WGS) entry which is preliminary data.</text>
</comment>
<feature type="compositionally biased region" description="Basic and acidic residues" evidence="1">
    <location>
        <begin position="78"/>
        <end position="95"/>
    </location>
</feature>
<dbReference type="EMBL" id="SRLO01002312">
    <property type="protein sequence ID" value="TNN33217.1"/>
    <property type="molecule type" value="Genomic_DNA"/>
</dbReference>
<evidence type="ECO:0000313" key="3">
    <source>
        <dbReference type="Proteomes" id="UP000314294"/>
    </source>
</evidence>
<protein>
    <submittedName>
        <fullName evidence="2">Uncharacterized protein</fullName>
    </submittedName>
</protein>
<keyword evidence="3" id="KW-1185">Reference proteome</keyword>
<feature type="region of interest" description="Disordered" evidence="1">
    <location>
        <begin position="76"/>
        <end position="95"/>
    </location>
</feature>
<gene>
    <name evidence="2" type="ORF">EYF80_056619</name>
</gene>
<dbReference type="Proteomes" id="UP000314294">
    <property type="component" value="Unassembled WGS sequence"/>
</dbReference>
<proteinExistence type="predicted"/>
<sequence length="95" mass="11102">MDVLWYFTAKRGKGALEEPFWPRFLTKAWNHMKGRTQEIQLPVLGEVQGPTEHMKATAKKGKRQSELHKFGTHLFHRQKPEVQDDASDRMIGKEK</sequence>
<dbReference type="AlphaFoldDB" id="A0A4Z2EWD5"/>
<evidence type="ECO:0000256" key="1">
    <source>
        <dbReference type="SAM" id="MobiDB-lite"/>
    </source>
</evidence>
<reference evidence="2 3" key="1">
    <citation type="submission" date="2019-03" db="EMBL/GenBank/DDBJ databases">
        <title>First draft genome of Liparis tanakae, snailfish: a comprehensive survey of snailfish specific genes.</title>
        <authorList>
            <person name="Kim W."/>
            <person name="Song I."/>
            <person name="Jeong J.-H."/>
            <person name="Kim D."/>
            <person name="Kim S."/>
            <person name="Ryu S."/>
            <person name="Song J.Y."/>
            <person name="Lee S.K."/>
        </authorList>
    </citation>
    <scope>NUCLEOTIDE SEQUENCE [LARGE SCALE GENOMIC DNA]</scope>
    <source>
        <tissue evidence="2">Muscle</tissue>
    </source>
</reference>
<name>A0A4Z2EWD5_9TELE</name>
<organism evidence="2 3">
    <name type="scientific">Liparis tanakae</name>
    <name type="common">Tanaka's snailfish</name>
    <dbReference type="NCBI Taxonomy" id="230148"/>
    <lineage>
        <taxon>Eukaryota</taxon>
        <taxon>Metazoa</taxon>
        <taxon>Chordata</taxon>
        <taxon>Craniata</taxon>
        <taxon>Vertebrata</taxon>
        <taxon>Euteleostomi</taxon>
        <taxon>Actinopterygii</taxon>
        <taxon>Neopterygii</taxon>
        <taxon>Teleostei</taxon>
        <taxon>Neoteleostei</taxon>
        <taxon>Acanthomorphata</taxon>
        <taxon>Eupercaria</taxon>
        <taxon>Perciformes</taxon>
        <taxon>Cottioidei</taxon>
        <taxon>Cottales</taxon>
        <taxon>Liparidae</taxon>
        <taxon>Liparis</taxon>
    </lineage>
</organism>
<accession>A0A4Z2EWD5</accession>
<evidence type="ECO:0000313" key="2">
    <source>
        <dbReference type="EMBL" id="TNN33217.1"/>
    </source>
</evidence>